<dbReference type="InterPro" id="IPR053137">
    <property type="entry name" value="NLR-like"/>
</dbReference>
<accession>A0ABT4TV98</accession>
<dbReference type="PANTHER" id="PTHR46082:SF6">
    <property type="entry name" value="AAA+ ATPASE DOMAIN-CONTAINING PROTEIN-RELATED"/>
    <property type="match status" value="1"/>
</dbReference>
<organism evidence="2 3">
    <name type="scientific">Nocardiopsis suaedae</name>
    <dbReference type="NCBI Taxonomy" id="3018444"/>
    <lineage>
        <taxon>Bacteria</taxon>
        <taxon>Bacillati</taxon>
        <taxon>Actinomycetota</taxon>
        <taxon>Actinomycetes</taxon>
        <taxon>Streptosporangiales</taxon>
        <taxon>Nocardiopsidaceae</taxon>
        <taxon>Nocardiopsis</taxon>
    </lineage>
</organism>
<dbReference type="Gene3D" id="1.25.40.10">
    <property type="entry name" value="Tetratricopeptide repeat domain"/>
    <property type="match status" value="2"/>
</dbReference>
<proteinExistence type="predicted"/>
<feature type="region of interest" description="Disordered" evidence="1">
    <location>
        <begin position="14"/>
        <end position="35"/>
    </location>
</feature>
<evidence type="ECO:0000256" key="1">
    <source>
        <dbReference type="SAM" id="MobiDB-lite"/>
    </source>
</evidence>
<dbReference type="Pfam" id="PF13181">
    <property type="entry name" value="TPR_8"/>
    <property type="match status" value="1"/>
</dbReference>
<comment type="caution">
    <text evidence="2">The sequence shown here is derived from an EMBL/GenBank/DDBJ whole genome shotgun (WGS) entry which is preliminary data.</text>
</comment>
<dbReference type="InterPro" id="IPR019734">
    <property type="entry name" value="TPR_rpt"/>
</dbReference>
<dbReference type="SUPFAM" id="SSF48452">
    <property type="entry name" value="TPR-like"/>
    <property type="match status" value="2"/>
</dbReference>
<dbReference type="RefSeq" id="WP_270681217.1">
    <property type="nucleotide sequence ID" value="NZ_JAQFWP010000094.1"/>
</dbReference>
<dbReference type="PANTHER" id="PTHR46082">
    <property type="entry name" value="ATP/GTP-BINDING PROTEIN-RELATED"/>
    <property type="match status" value="1"/>
</dbReference>
<dbReference type="Pfam" id="PF13424">
    <property type="entry name" value="TPR_12"/>
    <property type="match status" value="2"/>
</dbReference>
<gene>
    <name evidence="2" type="ORF">O4U47_29255</name>
</gene>
<dbReference type="EMBL" id="JAQFWP010000094">
    <property type="protein sequence ID" value="MDA2808629.1"/>
    <property type="molecule type" value="Genomic_DNA"/>
</dbReference>
<dbReference type="InterPro" id="IPR011990">
    <property type="entry name" value="TPR-like_helical_dom_sf"/>
</dbReference>
<evidence type="ECO:0000313" key="2">
    <source>
        <dbReference type="EMBL" id="MDA2808629.1"/>
    </source>
</evidence>
<keyword evidence="3" id="KW-1185">Reference proteome</keyword>
<dbReference type="Proteomes" id="UP001165685">
    <property type="component" value="Unassembled WGS sequence"/>
</dbReference>
<sequence>MGLVSLWRNLMRRGKAVPPQEPAPSVGSEEGGRTPGLRVASLERTLDDKVQRHGSQDPRSIAARNNLASKYAQIGRREAARLEFERTLEEAVKVFGEEHPQTDVIRENLAWICADSARPAQAAELWEVLLRHRTERLGPMASDTVEARTRLADALRRSGEHEAAVAHYERAIEDAADPVERERLRVGLSMALSAAGRYQEAVRQLRLVLAQRTRRLGGRHHDTLVIHHRLGRAYTQAGMDREAIDALREAYRNGLAAVGDPEIRMLTFKMRRDLAGAYSAAGRHREAASLF</sequence>
<reference evidence="2" key="1">
    <citation type="submission" date="2023-01" db="EMBL/GenBank/DDBJ databases">
        <title>Draft genome sequence of Nocardiopsis sp. LSu2-4 isolated from halophytes.</title>
        <authorList>
            <person name="Duangmal K."/>
            <person name="Chantavorakit T."/>
        </authorList>
    </citation>
    <scope>NUCLEOTIDE SEQUENCE</scope>
    <source>
        <strain evidence="2">LSu2-4</strain>
    </source>
</reference>
<evidence type="ECO:0000313" key="3">
    <source>
        <dbReference type="Proteomes" id="UP001165685"/>
    </source>
</evidence>
<protein>
    <submittedName>
        <fullName evidence="2">Tetratricopeptide repeat protein</fullName>
    </submittedName>
</protein>
<name>A0ABT4TV98_9ACTN</name>